<dbReference type="AlphaFoldDB" id="X1NVB1"/>
<organism evidence="1">
    <name type="scientific">marine sediment metagenome</name>
    <dbReference type="NCBI Taxonomy" id="412755"/>
    <lineage>
        <taxon>unclassified sequences</taxon>
        <taxon>metagenomes</taxon>
        <taxon>ecological metagenomes</taxon>
    </lineage>
</organism>
<comment type="caution">
    <text evidence="1">The sequence shown here is derived from an EMBL/GenBank/DDBJ whole genome shotgun (WGS) entry which is preliminary data.</text>
</comment>
<gene>
    <name evidence="1" type="ORF">S06H3_30699</name>
</gene>
<proteinExistence type="predicted"/>
<sequence>MKIFMAGIPVQYNIKIRIGKKIWAAPKSGSRKIRIAGIVTITRGANISEKFLTFFREAKKLAKKRIVANFANPDGCIDIAPSLNHRLGYA</sequence>
<feature type="non-terminal residue" evidence="1">
    <location>
        <position position="90"/>
    </location>
</feature>
<protein>
    <submittedName>
        <fullName evidence="1">Uncharacterized protein</fullName>
    </submittedName>
</protein>
<reference evidence="1" key="1">
    <citation type="journal article" date="2014" name="Front. Microbiol.">
        <title>High frequency of phylogenetically diverse reductive dehalogenase-homologous genes in deep subseafloor sedimentary metagenomes.</title>
        <authorList>
            <person name="Kawai M."/>
            <person name="Futagami T."/>
            <person name="Toyoda A."/>
            <person name="Takaki Y."/>
            <person name="Nishi S."/>
            <person name="Hori S."/>
            <person name="Arai W."/>
            <person name="Tsubouchi T."/>
            <person name="Morono Y."/>
            <person name="Uchiyama I."/>
            <person name="Ito T."/>
            <person name="Fujiyama A."/>
            <person name="Inagaki F."/>
            <person name="Takami H."/>
        </authorList>
    </citation>
    <scope>NUCLEOTIDE SEQUENCE</scope>
    <source>
        <strain evidence="1">Expedition CK06-06</strain>
    </source>
</reference>
<dbReference type="EMBL" id="BARV01018104">
    <property type="protein sequence ID" value="GAI30735.1"/>
    <property type="molecule type" value="Genomic_DNA"/>
</dbReference>
<evidence type="ECO:0000313" key="1">
    <source>
        <dbReference type="EMBL" id="GAI30735.1"/>
    </source>
</evidence>
<name>X1NVB1_9ZZZZ</name>
<accession>X1NVB1</accession>